<dbReference type="EMBL" id="WIXE01007437">
    <property type="protein sequence ID" value="KAK5980419.1"/>
    <property type="molecule type" value="Genomic_DNA"/>
</dbReference>
<keyword evidence="3" id="KW-1185">Reference proteome</keyword>
<dbReference type="Proteomes" id="UP001331761">
    <property type="component" value="Unassembled WGS sequence"/>
</dbReference>
<organism evidence="2 3">
    <name type="scientific">Trichostrongylus colubriformis</name>
    <name type="common">Black scour worm</name>
    <dbReference type="NCBI Taxonomy" id="6319"/>
    <lineage>
        <taxon>Eukaryota</taxon>
        <taxon>Metazoa</taxon>
        <taxon>Ecdysozoa</taxon>
        <taxon>Nematoda</taxon>
        <taxon>Chromadorea</taxon>
        <taxon>Rhabditida</taxon>
        <taxon>Rhabditina</taxon>
        <taxon>Rhabditomorpha</taxon>
        <taxon>Strongyloidea</taxon>
        <taxon>Trichostrongylidae</taxon>
        <taxon>Trichostrongylus</taxon>
    </lineage>
</organism>
<dbReference type="AlphaFoldDB" id="A0AAN8J2I8"/>
<protein>
    <submittedName>
        <fullName evidence="2">Uncharacterized protein</fullName>
    </submittedName>
</protein>
<accession>A0AAN8J2I8</accession>
<gene>
    <name evidence="2" type="ORF">GCK32_022603</name>
    <name evidence="1" type="ORF">GCK32_022656</name>
</gene>
<evidence type="ECO:0000313" key="3">
    <source>
        <dbReference type="Proteomes" id="UP001331761"/>
    </source>
</evidence>
<name>A0AAN8J2I8_TRICO</name>
<evidence type="ECO:0000313" key="1">
    <source>
        <dbReference type="EMBL" id="KAK5966019.1"/>
    </source>
</evidence>
<sequence>MYMGKLIFPWTIPLKCGCQSEGAVIWRAALVQNSRGDGRDEHCHGGLV</sequence>
<dbReference type="EMBL" id="WIXE01023976">
    <property type="protein sequence ID" value="KAK5966019.1"/>
    <property type="molecule type" value="Genomic_DNA"/>
</dbReference>
<comment type="caution">
    <text evidence="2">The sequence shown here is derived from an EMBL/GenBank/DDBJ whole genome shotgun (WGS) entry which is preliminary data.</text>
</comment>
<evidence type="ECO:0000313" key="2">
    <source>
        <dbReference type="EMBL" id="KAK5980419.1"/>
    </source>
</evidence>
<proteinExistence type="predicted"/>
<reference evidence="2 3" key="1">
    <citation type="submission" date="2019-10" db="EMBL/GenBank/DDBJ databases">
        <title>Assembly and Annotation for the nematode Trichostrongylus colubriformis.</title>
        <authorList>
            <person name="Martin J."/>
        </authorList>
    </citation>
    <scope>NUCLEOTIDE SEQUENCE [LARGE SCALE GENOMIC DNA]</scope>
    <source>
        <strain evidence="2">G859</strain>
        <tissue evidence="2">Whole worm</tissue>
    </source>
</reference>